<dbReference type="Gene3D" id="1.10.10.10">
    <property type="entry name" value="Winged helix-like DNA-binding domain superfamily/Winged helix DNA-binding domain"/>
    <property type="match status" value="1"/>
</dbReference>
<evidence type="ECO:0000313" key="5">
    <source>
        <dbReference type="EMBL" id="MFG1703341.1"/>
    </source>
</evidence>
<name>A0ABW7A7M7_9ACTN</name>
<gene>
    <name evidence="5" type="ORF">ACFLIM_09110</name>
</gene>
<evidence type="ECO:0000256" key="3">
    <source>
        <dbReference type="ARBA" id="ARBA00023163"/>
    </source>
</evidence>
<dbReference type="InterPro" id="IPR000524">
    <property type="entry name" value="Tscrpt_reg_HTH_GntR"/>
</dbReference>
<organism evidence="5 6">
    <name type="scientific">Nonomuraea marmarensis</name>
    <dbReference type="NCBI Taxonomy" id="3351344"/>
    <lineage>
        <taxon>Bacteria</taxon>
        <taxon>Bacillati</taxon>
        <taxon>Actinomycetota</taxon>
        <taxon>Actinomycetes</taxon>
        <taxon>Streptosporangiales</taxon>
        <taxon>Streptosporangiaceae</taxon>
        <taxon>Nonomuraea</taxon>
    </lineage>
</organism>
<dbReference type="Pfam" id="PF00392">
    <property type="entry name" value="GntR"/>
    <property type="match status" value="1"/>
</dbReference>
<sequence length="54" mass="5921">MPPGRRIPSLTEMEQEFGLARDTLQQAVRLLREEGLVETVSGTGVYVVHPGSPD</sequence>
<keyword evidence="1" id="KW-0805">Transcription regulation</keyword>
<evidence type="ECO:0000313" key="6">
    <source>
        <dbReference type="Proteomes" id="UP001603978"/>
    </source>
</evidence>
<keyword evidence="2" id="KW-0238">DNA-binding</keyword>
<dbReference type="RefSeq" id="WP_393164046.1">
    <property type="nucleotide sequence ID" value="NZ_JBICRM010000004.1"/>
</dbReference>
<reference evidence="5 6" key="1">
    <citation type="submission" date="2024-10" db="EMBL/GenBank/DDBJ databases">
        <authorList>
            <person name="Topkara A.R."/>
            <person name="Saygin H."/>
        </authorList>
    </citation>
    <scope>NUCLEOTIDE SEQUENCE [LARGE SCALE GENOMIC DNA]</scope>
    <source>
        <strain evidence="5 6">M3C6</strain>
    </source>
</reference>
<evidence type="ECO:0000256" key="1">
    <source>
        <dbReference type="ARBA" id="ARBA00023015"/>
    </source>
</evidence>
<evidence type="ECO:0000259" key="4">
    <source>
        <dbReference type="PROSITE" id="PS50949"/>
    </source>
</evidence>
<dbReference type="PROSITE" id="PS50949">
    <property type="entry name" value="HTH_GNTR"/>
    <property type="match status" value="1"/>
</dbReference>
<dbReference type="InterPro" id="IPR036390">
    <property type="entry name" value="WH_DNA-bd_sf"/>
</dbReference>
<keyword evidence="3" id="KW-0804">Transcription</keyword>
<keyword evidence="6" id="KW-1185">Reference proteome</keyword>
<dbReference type="SUPFAM" id="SSF46785">
    <property type="entry name" value="Winged helix' DNA-binding domain"/>
    <property type="match status" value="1"/>
</dbReference>
<comment type="caution">
    <text evidence="5">The sequence shown here is derived from an EMBL/GenBank/DDBJ whole genome shotgun (WGS) entry which is preliminary data.</text>
</comment>
<accession>A0ABW7A7M7</accession>
<dbReference type="InterPro" id="IPR036388">
    <property type="entry name" value="WH-like_DNA-bd_sf"/>
</dbReference>
<dbReference type="PRINTS" id="PR00035">
    <property type="entry name" value="HTHGNTR"/>
</dbReference>
<dbReference type="Proteomes" id="UP001603978">
    <property type="component" value="Unassembled WGS sequence"/>
</dbReference>
<dbReference type="EMBL" id="JBICRM010000004">
    <property type="protein sequence ID" value="MFG1703341.1"/>
    <property type="molecule type" value="Genomic_DNA"/>
</dbReference>
<evidence type="ECO:0000256" key="2">
    <source>
        <dbReference type="ARBA" id="ARBA00023125"/>
    </source>
</evidence>
<feature type="domain" description="HTH gntR-type" evidence="4">
    <location>
        <begin position="1"/>
        <end position="50"/>
    </location>
</feature>
<proteinExistence type="predicted"/>
<protein>
    <submittedName>
        <fullName evidence="5">GntR family transcriptional regulator</fullName>
    </submittedName>
</protein>